<feature type="non-terminal residue" evidence="1">
    <location>
        <position position="144"/>
    </location>
</feature>
<comment type="caution">
    <text evidence="1">The sequence shown here is derived from an EMBL/GenBank/DDBJ whole genome shotgun (WGS) entry which is preliminary data.</text>
</comment>
<keyword evidence="2" id="KW-1185">Reference proteome</keyword>
<dbReference type="Proteomes" id="UP001159042">
    <property type="component" value="Unassembled WGS sequence"/>
</dbReference>
<name>A0AAV8VI52_9CUCU</name>
<dbReference type="AlphaFoldDB" id="A0AAV8VI52"/>
<evidence type="ECO:0000313" key="2">
    <source>
        <dbReference type="Proteomes" id="UP001159042"/>
    </source>
</evidence>
<accession>A0AAV8VI52</accession>
<proteinExistence type="predicted"/>
<protein>
    <submittedName>
        <fullName evidence="1">Uncharacterized protein</fullName>
    </submittedName>
</protein>
<evidence type="ECO:0000313" key="1">
    <source>
        <dbReference type="EMBL" id="KAJ8913934.1"/>
    </source>
</evidence>
<sequence length="144" mass="16853">MVLGTRSKCRAFHDQNLQVKINGEGIEYVNEIKYLGVVIDPQMSFHNHINYICKKNRIPEDLSFWSKLLVYNTIIFPHFNYCMSLLLSCTKEDVGRLQILQNRAMRVILGCNRYTSIGVMLDDLKWLNVVQIIEQSNLVLIYRI</sequence>
<reference evidence="1 2" key="1">
    <citation type="journal article" date="2023" name="Insect Mol. Biol.">
        <title>Genome sequencing provides insights into the evolution of gene families encoding plant cell wall-degrading enzymes in longhorned beetles.</title>
        <authorList>
            <person name="Shin N.R."/>
            <person name="Okamura Y."/>
            <person name="Kirsch R."/>
            <person name="Pauchet Y."/>
        </authorList>
    </citation>
    <scope>NUCLEOTIDE SEQUENCE [LARGE SCALE GENOMIC DNA]</scope>
    <source>
        <strain evidence="1">EAD_L_NR</strain>
    </source>
</reference>
<organism evidence="1 2">
    <name type="scientific">Exocentrus adspersus</name>
    <dbReference type="NCBI Taxonomy" id="1586481"/>
    <lineage>
        <taxon>Eukaryota</taxon>
        <taxon>Metazoa</taxon>
        <taxon>Ecdysozoa</taxon>
        <taxon>Arthropoda</taxon>
        <taxon>Hexapoda</taxon>
        <taxon>Insecta</taxon>
        <taxon>Pterygota</taxon>
        <taxon>Neoptera</taxon>
        <taxon>Endopterygota</taxon>
        <taxon>Coleoptera</taxon>
        <taxon>Polyphaga</taxon>
        <taxon>Cucujiformia</taxon>
        <taxon>Chrysomeloidea</taxon>
        <taxon>Cerambycidae</taxon>
        <taxon>Lamiinae</taxon>
        <taxon>Acanthocinini</taxon>
        <taxon>Exocentrus</taxon>
    </lineage>
</organism>
<dbReference type="EMBL" id="JANEYG010000085">
    <property type="protein sequence ID" value="KAJ8913934.1"/>
    <property type="molecule type" value="Genomic_DNA"/>
</dbReference>
<gene>
    <name evidence="1" type="ORF">NQ315_005732</name>
</gene>